<dbReference type="GO" id="GO:0006950">
    <property type="term" value="P:response to stress"/>
    <property type="evidence" value="ECO:0007669"/>
    <property type="project" value="TreeGrafter"/>
</dbReference>
<dbReference type="SUPFAM" id="SSF46785">
    <property type="entry name" value="Winged helix' DNA-binding domain"/>
    <property type="match status" value="1"/>
</dbReference>
<protein>
    <submittedName>
        <fullName evidence="3">MarR family transcriptional regulator</fullName>
    </submittedName>
</protein>
<dbReference type="RefSeq" id="WP_017174925.1">
    <property type="nucleotide sequence ID" value="NZ_CABMJU010000060.1"/>
</dbReference>
<keyword evidence="4" id="KW-1185">Reference proteome</keyword>
<evidence type="ECO:0000313" key="3">
    <source>
        <dbReference type="EMBL" id="MCM5671596.1"/>
    </source>
</evidence>
<feature type="domain" description="HTH marR-type" evidence="2">
    <location>
        <begin position="1"/>
        <end position="143"/>
    </location>
</feature>
<dbReference type="Pfam" id="PF12802">
    <property type="entry name" value="MarR_2"/>
    <property type="match status" value="1"/>
</dbReference>
<dbReference type="InterPro" id="IPR036390">
    <property type="entry name" value="WH_DNA-bd_sf"/>
</dbReference>
<dbReference type="GO" id="GO:0003677">
    <property type="term" value="F:DNA binding"/>
    <property type="evidence" value="ECO:0007669"/>
    <property type="project" value="UniProtKB-KW"/>
</dbReference>
<dbReference type="PANTHER" id="PTHR33164:SF43">
    <property type="entry name" value="HTH-TYPE TRANSCRIPTIONAL REPRESSOR YETL"/>
    <property type="match status" value="1"/>
</dbReference>
<reference evidence="3 4" key="1">
    <citation type="submission" date="2022-06" db="EMBL/GenBank/DDBJ databases">
        <title>Staphylococcus hominis ShoR14 genome sequence.</title>
        <authorList>
            <person name="Yeo C.C."/>
            <person name="Chew C.H."/>
            <person name="Che Hamzah A.M."/>
            <person name="Al-Trad E.I."/>
        </authorList>
    </citation>
    <scope>NUCLEOTIDE SEQUENCE [LARGE SCALE GENOMIC DNA]</scope>
    <source>
        <strain evidence="3 4">ShoR14</strain>
    </source>
</reference>
<keyword evidence="1" id="KW-0238">DNA-binding</keyword>
<dbReference type="GO" id="GO:0003700">
    <property type="term" value="F:DNA-binding transcription factor activity"/>
    <property type="evidence" value="ECO:0007669"/>
    <property type="project" value="InterPro"/>
</dbReference>
<comment type="caution">
    <text evidence="3">The sequence shown here is derived from an EMBL/GenBank/DDBJ whole genome shotgun (WGS) entry which is preliminary data.</text>
</comment>
<dbReference type="AlphaFoldDB" id="A0A8X8KI11"/>
<dbReference type="SMART" id="SM00347">
    <property type="entry name" value="HTH_MARR"/>
    <property type="match status" value="1"/>
</dbReference>
<dbReference type="InterPro" id="IPR000835">
    <property type="entry name" value="HTH_MarR-typ"/>
</dbReference>
<evidence type="ECO:0000259" key="2">
    <source>
        <dbReference type="PROSITE" id="PS50995"/>
    </source>
</evidence>
<dbReference type="PROSITE" id="PS50995">
    <property type="entry name" value="HTH_MARR_2"/>
    <property type="match status" value="1"/>
</dbReference>
<dbReference type="InterPro" id="IPR036388">
    <property type="entry name" value="WH-like_DNA-bd_sf"/>
</dbReference>
<dbReference type="Proteomes" id="UP000665944">
    <property type="component" value="Unassembled WGS sequence"/>
</dbReference>
<dbReference type="EMBL" id="JAGHKT020000002">
    <property type="protein sequence ID" value="MCM5671596.1"/>
    <property type="molecule type" value="Genomic_DNA"/>
</dbReference>
<organism evidence="3 4">
    <name type="scientific">Staphylococcus hominis</name>
    <dbReference type="NCBI Taxonomy" id="1290"/>
    <lineage>
        <taxon>Bacteria</taxon>
        <taxon>Bacillati</taxon>
        <taxon>Bacillota</taxon>
        <taxon>Bacilli</taxon>
        <taxon>Bacillales</taxon>
        <taxon>Staphylococcaceae</taxon>
        <taxon>Staphylococcus</taxon>
    </lineage>
</organism>
<name>A0A8X8KI11_STAHO</name>
<gene>
    <name evidence="3" type="ORF">J7T32_002285</name>
</gene>
<evidence type="ECO:0000256" key="1">
    <source>
        <dbReference type="ARBA" id="ARBA00023125"/>
    </source>
</evidence>
<sequence>MNRISKNHIEFMKHFIDDTNTLTSKLLKDQQVKYGVSTEQSNVLRLLSHHQALSITEITEKQGVNKAAVSRRIKKLIESDFVALQKPNDKIDQRLKYIVLTEKGRQYTEENNEIISQIVNDMVKDLSSSDIEKALSVLYIIDERVKQFNAKVK</sequence>
<dbReference type="Gene3D" id="1.10.10.10">
    <property type="entry name" value="Winged helix-like DNA-binding domain superfamily/Winged helix DNA-binding domain"/>
    <property type="match status" value="1"/>
</dbReference>
<dbReference type="PANTHER" id="PTHR33164">
    <property type="entry name" value="TRANSCRIPTIONAL REGULATOR, MARR FAMILY"/>
    <property type="match status" value="1"/>
</dbReference>
<dbReference type="InterPro" id="IPR039422">
    <property type="entry name" value="MarR/SlyA-like"/>
</dbReference>
<proteinExistence type="predicted"/>
<accession>A0A8X8KI11</accession>
<evidence type="ECO:0000313" key="4">
    <source>
        <dbReference type="Proteomes" id="UP000665944"/>
    </source>
</evidence>